<gene>
    <name evidence="8" type="ORF">JDN41_03805</name>
</gene>
<evidence type="ECO:0000256" key="6">
    <source>
        <dbReference type="SAM" id="SignalP"/>
    </source>
</evidence>
<evidence type="ECO:0000256" key="2">
    <source>
        <dbReference type="ARBA" id="ARBA00022729"/>
    </source>
</evidence>
<keyword evidence="9" id="KW-1185">Reference proteome</keyword>
<dbReference type="PANTHER" id="PTHR34001">
    <property type="entry name" value="BLL7405 PROTEIN"/>
    <property type="match status" value="1"/>
</dbReference>
<dbReference type="GO" id="GO:0009279">
    <property type="term" value="C:cell outer membrane"/>
    <property type="evidence" value="ECO:0007669"/>
    <property type="project" value="UniProtKB-SubCell"/>
</dbReference>
<feature type="signal peptide" evidence="6">
    <location>
        <begin position="1"/>
        <end position="28"/>
    </location>
</feature>
<dbReference type="PANTHER" id="PTHR34001:SF3">
    <property type="entry name" value="BLL7405 PROTEIN"/>
    <property type="match status" value="1"/>
</dbReference>
<proteinExistence type="inferred from homology"/>
<evidence type="ECO:0000256" key="3">
    <source>
        <dbReference type="ARBA" id="ARBA00023136"/>
    </source>
</evidence>
<evidence type="ECO:0000256" key="5">
    <source>
        <dbReference type="ARBA" id="ARBA00038306"/>
    </source>
</evidence>
<name>A0A8I1GGU3_9HYPH</name>
<dbReference type="InterPro" id="IPR027385">
    <property type="entry name" value="Beta-barrel_OMP"/>
</dbReference>
<evidence type="ECO:0000313" key="8">
    <source>
        <dbReference type="EMBL" id="MBJ7542677.1"/>
    </source>
</evidence>
<dbReference type="EMBL" id="JAEMUK010000008">
    <property type="protein sequence ID" value="MBJ7542677.1"/>
    <property type="molecule type" value="Genomic_DNA"/>
</dbReference>
<protein>
    <submittedName>
        <fullName evidence="8">Porin family protein</fullName>
    </submittedName>
</protein>
<feature type="chain" id="PRO_5034525778" evidence="6">
    <location>
        <begin position="29"/>
        <end position="312"/>
    </location>
</feature>
<reference evidence="8 9" key="1">
    <citation type="submission" date="2020-12" db="EMBL/GenBank/DDBJ databases">
        <title>Revised draft genomes of Rhodomicrobium vannielii ATCC 17100 and Rhodomicrobium udaipurense JA643.</title>
        <authorList>
            <person name="Conners E.M."/>
            <person name="Davenport E.J."/>
            <person name="Bose A."/>
        </authorList>
    </citation>
    <scope>NUCLEOTIDE SEQUENCE [LARGE SCALE GENOMIC DNA]</scope>
    <source>
        <strain evidence="8 9">JA643</strain>
    </source>
</reference>
<comment type="subcellular location">
    <subcellularLocation>
        <location evidence="1">Cell outer membrane</location>
    </subcellularLocation>
</comment>
<evidence type="ECO:0000256" key="4">
    <source>
        <dbReference type="ARBA" id="ARBA00023237"/>
    </source>
</evidence>
<keyword evidence="2 6" id="KW-0732">Signal</keyword>
<organism evidence="8 9">
    <name type="scientific">Rhodomicrobium udaipurense</name>
    <dbReference type="NCBI Taxonomy" id="1202716"/>
    <lineage>
        <taxon>Bacteria</taxon>
        <taxon>Pseudomonadati</taxon>
        <taxon>Pseudomonadota</taxon>
        <taxon>Alphaproteobacteria</taxon>
        <taxon>Hyphomicrobiales</taxon>
        <taxon>Hyphomicrobiaceae</taxon>
        <taxon>Rhodomicrobium</taxon>
    </lineage>
</organism>
<dbReference type="Gene3D" id="2.40.160.20">
    <property type="match status" value="1"/>
</dbReference>
<dbReference type="InterPro" id="IPR011250">
    <property type="entry name" value="OMP/PagP_B-barrel"/>
</dbReference>
<dbReference type="InterPro" id="IPR051692">
    <property type="entry name" value="OMP-like"/>
</dbReference>
<sequence length="312" mass="32822">MNTVFRSTRLACGVAFCGLLVAGSSALAADLYGRGGGLKDGPFYEAPALWQGFYLGGHVGAAWSKADVDDVFDYNGDPQFKGNLNTNGFTGGGQLGYNFQRGNLVFGVEGDIGYLKVDASKDVAFRPDSCTAHYPDGSVKYDGDRRDLCAIDAKYSASGGLYGDIAGRLGYSFGQTLIYAKGGVAFLDADFDAKYLGQNCKSLGTCGTGGPSTFNYSHSETLVGWTVGAGVEYKLTASWSVKAEYQYFDFGSISYSYNDCVSVGGTCAPAGSTYANHYTSTLKGSTKVDITADAVTVGLNYHIGGGEYVGLK</sequence>
<accession>A0A8I1GGU3</accession>
<dbReference type="Proteomes" id="UP000623250">
    <property type="component" value="Unassembled WGS sequence"/>
</dbReference>
<keyword evidence="4" id="KW-0998">Cell outer membrane</keyword>
<dbReference type="Pfam" id="PF13505">
    <property type="entry name" value="OMP_b-brl"/>
    <property type="match status" value="1"/>
</dbReference>
<evidence type="ECO:0000313" key="9">
    <source>
        <dbReference type="Proteomes" id="UP000623250"/>
    </source>
</evidence>
<dbReference type="AlphaFoldDB" id="A0A8I1GGU3"/>
<evidence type="ECO:0000256" key="1">
    <source>
        <dbReference type="ARBA" id="ARBA00004442"/>
    </source>
</evidence>
<feature type="domain" description="Outer membrane protein beta-barrel" evidence="7">
    <location>
        <begin position="49"/>
        <end position="267"/>
    </location>
</feature>
<keyword evidence="3" id="KW-0472">Membrane</keyword>
<dbReference type="RefSeq" id="WP_081796771.1">
    <property type="nucleotide sequence ID" value="NZ_JAEMUK010000008.1"/>
</dbReference>
<comment type="caution">
    <text evidence="8">The sequence shown here is derived from an EMBL/GenBank/DDBJ whole genome shotgun (WGS) entry which is preliminary data.</text>
</comment>
<dbReference type="SUPFAM" id="SSF56925">
    <property type="entry name" value="OMPA-like"/>
    <property type="match status" value="1"/>
</dbReference>
<comment type="similarity">
    <text evidence="5">Belongs to the Omp25/RopB family.</text>
</comment>
<evidence type="ECO:0000259" key="7">
    <source>
        <dbReference type="Pfam" id="PF13505"/>
    </source>
</evidence>